<keyword evidence="1" id="KW-0399">Innate immunity</keyword>
<keyword evidence="1" id="KW-1015">Disulfide bond</keyword>
<reference evidence="4" key="1">
    <citation type="submission" date="2025-08" db="UniProtKB">
        <authorList>
            <consortium name="RefSeq"/>
        </authorList>
    </citation>
    <scope>IDENTIFICATION</scope>
</reference>
<evidence type="ECO:0000259" key="2">
    <source>
        <dbReference type="SMART" id="SM00329"/>
    </source>
</evidence>
<dbReference type="GO" id="GO:0008289">
    <property type="term" value="F:lipid binding"/>
    <property type="evidence" value="ECO:0007669"/>
    <property type="project" value="InterPro"/>
</dbReference>
<sequence length="425" mass="46654">MAVDPTGIKLRVTDGALDVLKDAGLAFLESLVNTASSDVVDLWIFKITWVKIISIEVNPDGVALHFQENSGVQLEIKNLDFTVDLEYEAIFQKHRTTIEGFSVDANLGVELSWSEEEHLKADLLTCTIGAGGIKTSYSGITGDVINYLLTFYVKNKFCGIVNSAVPPVNSMLERISQPVKLHEGLNISMDCSLSSNIAVASHSIDTALKGMVFREGETYDIHSVRAGEEPVFSECDRAVYVGISEFFFNSAAMMLYKWGPFQLDIPEKTEELTIMILESVGLPQGAVQVKLSEVPIISISKNGLSADVRVRAHSVDQPDRKPLPVMCQLNMMVDVKGSHLVLISKDVKCEIHHENTISSALVNIGLEVGIESILESWFDKGVQLPLPEGLGLTQEKVEYHDGFLVARGTLKFTKHREADSSVLTA</sequence>
<comment type="subcellular location">
    <subcellularLocation>
        <location evidence="1">Secreted</location>
    </subcellularLocation>
</comment>
<dbReference type="GO" id="GO:0005615">
    <property type="term" value="C:extracellular space"/>
    <property type="evidence" value="ECO:0007669"/>
    <property type="project" value="UniProtKB-UniRule"/>
</dbReference>
<comment type="domain">
    <text evidence="1">The N-terminal region may be exposed to the interior of the granule, whereas the C-terminal portion may be embedded in the membrane. During phagocytosis and degranulation, proteases may be released and activated and cleave BPI at the junction of the N- and C-terminal portions of the molecule, providing controlled release of the N-terminal antibacterial fragment when bacteria are ingested.</text>
</comment>
<dbReference type="OrthoDB" id="10255543at2759"/>
<dbReference type="InterPro" id="IPR032942">
    <property type="entry name" value="BPI/LBP/Plunc"/>
</dbReference>
<dbReference type="AlphaFoldDB" id="A0A6P7IXE3"/>
<gene>
    <name evidence="4" type="primary">LOC114440074</name>
</gene>
<protein>
    <recommendedName>
        <fullName evidence="1">Bactericidal permeability-increasing protein</fullName>
        <shortName evidence="1">BPI</shortName>
    </recommendedName>
</protein>
<dbReference type="SMART" id="SM00329">
    <property type="entry name" value="BPI2"/>
    <property type="match status" value="1"/>
</dbReference>
<keyword evidence="1" id="KW-0044">Antibiotic</keyword>
<comment type="domain">
    <text evidence="1">The N- and C-terminal barrels adopt an identical fold despite having only 13% of conserved residues.</text>
</comment>
<dbReference type="Pfam" id="PF02886">
    <property type="entry name" value="LBP_BPI_CETP_C"/>
    <property type="match status" value="1"/>
</dbReference>
<dbReference type="RefSeq" id="XP_028268149.1">
    <property type="nucleotide sequence ID" value="XM_028412348.1"/>
</dbReference>
<keyword evidence="1" id="KW-0732">Signal</keyword>
<comment type="function">
    <text evidence="1">The cytotoxic action of BPI is limited to many species of Gram-negative bacteria; this specificity may be explained by a strong affinity of the very basic N-terminal half for the negatively charged lipopolysaccharides that are unique to the Gram-negative bacterial outer envelope.</text>
</comment>
<feature type="domain" description="Lipid-binding serum glycoprotein C-terminal" evidence="2">
    <location>
        <begin position="233"/>
        <end position="408"/>
    </location>
</feature>
<accession>A0A6P7IXE3</accession>
<dbReference type="InParanoid" id="A0A6P7IXE3"/>
<keyword evidence="1" id="KW-0391">Immunity</keyword>
<keyword evidence="1" id="KW-0964">Secreted</keyword>
<evidence type="ECO:0000256" key="1">
    <source>
        <dbReference type="RuleBase" id="RU369039"/>
    </source>
</evidence>
<dbReference type="GeneID" id="114440074"/>
<keyword evidence="1" id="KW-0929">Antimicrobial</keyword>
<dbReference type="GO" id="GO:0050829">
    <property type="term" value="P:defense response to Gram-negative bacterium"/>
    <property type="evidence" value="ECO:0007669"/>
    <property type="project" value="UniProtKB-UniRule"/>
</dbReference>
<dbReference type="SUPFAM" id="SSF55394">
    <property type="entry name" value="Bactericidal permeability-increasing protein, BPI"/>
    <property type="match status" value="2"/>
</dbReference>
<dbReference type="PANTHER" id="PTHR10504:SF131">
    <property type="entry name" value="BPI2 DOMAIN-CONTAINING PROTEIN"/>
    <property type="match status" value="1"/>
</dbReference>
<dbReference type="PANTHER" id="PTHR10504">
    <property type="entry name" value="BACTERICIDAL PERMEABILITY-INCREASING BPI PROTEIN-RELATED"/>
    <property type="match status" value="1"/>
</dbReference>
<evidence type="ECO:0000313" key="4">
    <source>
        <dbReference type="RefSeq" id="XP_028268149.1"/>
    </source>
</evidence>
<dbReference type="Proteomes" id="UP000515145">
    <property type="component" value="Chromosome 8"/>
</dbReference>
<dbReference type="GO" id="GO:0045087">
    <property type="term" value="P:innate immune response"/>
    <property type="evidence" value="ECO:0007669"/>
    <property type="project" value="UniProtKB-UniRule"/>
</dbReference>
<organism evidence="3 4">
    <name type="scientific">Parambassis ranga</name>
    <name type="common">Indian glassy fish</name>
    <dbReference type="NCBI Taxonomy" id="210632"/>
    <lineage>
        <taxon>Eukaryota</taxon>
        <taxon>Metazoa</taxon>
        <taxon>Chordata</taxon>
        <taxon>Craniata</taxon>
        <taxon>Vertebrata</taxon>
        <taxon>Euteleostomi</taxon>
        <taxon>Actinopterygii</taxon>
        <taxon>Neopterygii</taxon>
        <taxon>Teleostei</taxon>
        <taxon>Neoteleostei</taxon>
        <taxon>Acanthomorphata</taxon>
        <taxon>Ovalentaria</taxon>
        <taxon>Ambassidae</taxon>
        <taxon>Parambassis</taxon>
    </lineage>
</organism>
<dbReference type="Gene3D" id="3.15.20.10">
    <property type="entry name" value="Bactericidal permeability-increasing protein, domain 2"/>
    <property type="match status" value="1"/>
</dbReference>
<keyword evidence="1" id="KW-0325">Glycoprotein</keyword>
<proteinExistence type="predicted"/>
<dbReference type="InterPro" id="IPR001124">
    <property type="entry name" value="Lipid-bd_serum_glycop_C"/>
</dbReference>
<dbReference type="InterPro" id="IPR017943">
    <property type="entry name" value="Bactericidal_perm-incr_a/b_dom"/>
</dbReference>
<name>A0A6P7IXE3_9TELE</name>
<keyword evidence="3" id="KW-1185">Reference proteome</keyword>
<comment type="subunit">
    <text evidence="1">Monomer. Homodimer; disulfide-linked.</text>
</comment>
<dbReference type="Gene3D" id="3.15.10.10">
    <property type="entry name" value="Bactericidal permeability-increasing protein, domain 1"/>
    <property type="match status" value="1"/>
</dbReference>
<evidence type="ECO:0000313" key="3">
    <source>
        <dbReference type="Proteomes" id="UP000515145"/>
    </source>
</evidence>